<gene>
    <name evidence="4" type="ORF">HPB48_021007</name>
</gene>
<sequence>MKYRDERVRKLADTVSCVRLVKFYAWEDAVAQAVTVFRDREGFFIFLVNGFDGFVDSLQNSSSSLVSTCTVRPGLLSAA</sequence>
<dbReference type="EMBL" id="JABSTR010000003">
    <property type="protein sequence ID" value="KAH9365085.1"/>
    <property type="molecule type" value="Genomic_DNA"/>
</dbReference>
<name>A0A9J6FPU2_HAELO</name>
<dbReference type="InterPro" id="IPR036640">
    <property type="entry name" value="ABC1_TM_sf"/>
</dbReference>
<dbReference type="GO" id="GO:0005524">
    <property type="term" value="F:ATP binding"/>
    <property type="evidence" value="ECO:0007669"/>
    <property type="project" value="InterPro"/>
</dbReference>
<reference evidence="4 5" key="1">
    <citation type="journal article" date="2020" name="Cell">
        <title>Large-Scale Comparative Analyses of Tick Genomes Elucidate Their Genetic Diversity and Vector Capacities.</title>
        <authorList>
            <consortium name="Tick Genome and Microbiome Consortium (TIGMIC)"/>
            <person name="Jia N."/>
            <person name="Wang J."/>
            <person name="Shi W."/>
            <person name="Du L."/>
            <person name="Sun Y."/>
            <person name="Zhan W."/>
            <person name="Jiang J.F."/>
            <person name="Wang Q."/>
            <person name="Zhang B."/>
            <person name="Ji P."/>
            <person name="Bell-Sakyi L."/>
            <person name="Cui X.M."/>
            <person name="Yuan T.T."/>
            <person name="Jiang B.G."/>
            <person name="Yang W.F."/>
            <person name="Lam T.T."/>
            <person name="Chang Q.C."/>
            <person name="Ding S.J."/>
            <person name="Wang X.J."/>
            <person name="Zhu J.G."/>
            <person name="Ruan X.D."/>
            <person name="Zhao L."/>
            <person name="Wei J.T."/>
            <person name="Ye R.Z."/>
            <person name="Que T.C."/>
            <person name="Du C.H."/>
            <person name="Zhou Y.H."/>
            <person name="Cheng J.X."/>
            <person name="Dai P.F."/>
            <person name="Guo W.B."/>
            <person name="Han X.H."/>
            <person name="Huang E.J."/>
            <person name="Li L.F."/>
            <person name="Wei W."/>
            <person name="Gao Y.C."/>
            <person name="Liu J.Z."/>
            <person name="Shao H.Z."/>
            <person name="Wang X."/>
            <person name="Wang C.C."/>
            <person name="Yang T.C."/>
            <person name="Huo Q.B."/>
            <person name="Li W."/>
            <person name="Chen H.Y."/>
            <person name="Chen S.E."/>
            <person name="Zhou L.G."/>
            <person name="Ni X.B."/>
            <person name="Tian J.H."/>
            <person name="Sheng Y."/>
            <person name="Liu T."/>
            <person name="Pan Y.S."/>
            <person name="Xia L.Y."/>
            <person name="Li J."/>
            <person name="Zhao F."/>
            <person name="Cao W.C."/>
        </authorList>
    </citation>
    <scope>NUCLEOTIDE SEQUENCE [LARGE SCALE GENOMIC DNA]</scope>
    <source>
        <strain evidence="4">HaeL-2018</strain>
    </source>
</reference>
<organism evidence="4 5">
    <name type="scientific">Haemaphysalis longicornis</name>
    <name type="common">Bush tick</name>
    <dbReference type="NCBI Taxonomy" id="44386"/>
    <lineage>
        <taxon>Eukaryota</taxon>
        <taxon>Metazoa</taxon>
        <taxon>Ecdysozoa</taxon>
        <taxon>Arthropoda</taxon>
        <taxon>Chelicerata</taxon>
        <taxon>Arachnida</taxon>
        <taxon>Acari</taxon>
        <taxon>Parasitiformes</taxon>
        <taxon>Ixodida</taxon>
        <taxon>Ixodoidea</taxon>
        <taxon>Ixodidae</taxon>
        <taxon>Haemaphysalinae</taxon>
        <taxon>Haemaphysalis</taxon>
    </lineage>
</organism>
<dbReference type="VEuPathDB" id="VectorBase:HLOH_043274"/>
<evidence type="ECO:0000313" key="5">
    <source>
        <dbReference type="Proteomes" id="UP000821853"/>
    </source>
</evidence>
<evidence type="ECO:0000256" key="3">
    <source>
        <dbReference type="ARBA" id="ARBA00023136"/>
    </source>
</evidence>
<evidence type="ECO:0000256" key="1">
    <source>
        <dbReference type="ARBA" id="ARBA00022692"/>
    </source>
</evidence>
<keyword evidence="5" id="KW-1185">Reference proteome</keyword>
<keyword evidence="2" id="KW-1133">Transmembrane helix</keyword>
<dbReference type="AlphaFoldDB" id="A0A9J6FPU2"/>
<dbReference type="Gene3D" id="1.20.1560.10">
    <property type="entry name" value="ABC transporter type 1, transmembrane domain"/>
    <property type="match status" value="1"/>
</dbReference>
<keyword evidence="3" id="KW-0472">Membrane</keyword>
<keyword evidence="1" id="KW-0812">Transmembrane</keyword>
<protein>
    <submittedName>
        <fullName evidence="4">Uncharacterized protein</fullName>
    </submittedName>
</protein>
<dbReference type="Proteomes" id="UP000821853">
    <property type="component" value="Unassembled WGS sequence"/>
</dbReference>
<proteinExistence type="predicted"/>
<dbReference type="OrthoDB" id="6513853at2759"/>
<accession>A0A9J6FPU2</accession>
<comment type="caution">
    <text evidence="4">The sequence shown here is derived from an EMBL/GenBank/DDBJ whole genome shotgun (WGS) entry which is preliminary data.</text>
</comment>
<evidence type="ECO:0000256" key="2">
    <source>
        <dbReference type="ARBA" id="ARBA00022989"/>
    </source>
</evidence>
<evidence type="ECO:0000313" key="4">
    <source>
        <dbReference type="EMBL" id="KAH9365085.1"/>
    </source>
</evidence>
<dbReference type="GO" id="GO:0016020">
    <property type="term" value="C:membrane"/>
    <property type="evidence" value="ECO:0007669"/>
    <property type="project" value="InterPro"/>
</dbReference>